<keyword evidence="2" id="KW-1185">Reference proteome</keyword>
<name>A0ABY6CM79_9BACT</name>
<evidence type="ECO:0008006" key="3">
    <source>
        <dbReference type="Google" id="ProtNLM"/>
    </source>
</evidence>
<protein>
    <recommendedName>
        <fullName evidence="3">DUF4374 domain-containing protein</fullName>
    </recommendedName>
</protein>
<gene>
    <name evidence="1" type="ORF">N6H18_10790</name>
</gene>
<dbReference type="RefSeq" id="WP_262308285.1">
    <property type="nucleotide sequence ID" value="NZ_CP106679.1"/>
</dbReference>
<accession>A0ABY6CM79</accession>
<dbReference type="EMBL" id="CP106679">
    <property type="protein sequence ID" value="UXP30839.1"/>
    <property type="molecule type" value="Genomic_DNA"/>
</dbReference>
<sequence length="406" mass="44953">MKNLLYTFCLLFILVGCKDDDIDPSVSFTKIYDSFRSDQSYYPIDMVATDSGFLVLTRQSLSSTTDNKKPAGVQLIELDEEGNYSASSELNTDEYESPVGDFVTIDDMHYFVMMDNNKRAQLCKVGNSASSLEIIALNNGLSWPLAVNVTADSLNLILLSFDGVDQMVLSIHDKDGNVIRDDNNNDKIRTFSIGTNIDISSAIFDHFSDPERYGLPFFCGQMDPSTYYFNGIFNHTLSVVFTVFGDAETGVVQGQSTDGGLTAALPISGSTFSIFGYQYNDNFIQPIQNLETNSITSSIDFMTVPFSEYRSRTPADIVLYEYNDVQYSVIAAETQSRQIAINVFDATTGESTGVLKIGNINPYTLASIKVDEENNLIVLGTTLVSGRFPRMFVKKISEKEMGSLVK</sequence>
<organism evidence="1 2">
    <name type="scientific">Reichenbachiella agarivorans</name>
    <dbReference type="NCBI Taxonomy" id="2979464"/>
    <lineage>
        <taxon>Bacteria</taxon>
        <taxon>Pseudomonadati</taxon>
        <taxon>Bacteroidota</taxon>
        <taxon>Cytophagia</taxon>
        <taxon>Cytophagales</taxon>
        <taxon>Reichenbachiellaceae</taxon>
        <taxon>Reichenbachiella</taxon>
    </lineage>
</organism>
<evidence type="ECO:0000313" key="1">
    <source>
        <dbReference type="EMBL" id="UXP30839.1"/>
    </source>
</evidence>
<evidence type="ECO:0000313" key="2">
    <source>
        <dbReference type="Proteomes" id="UP001065174"/>
    </source>
</evidence>
<dbReference type="Proteomes" id="UP001065174">
    <property type="component" value="Chromosome"/>
</dbReference>
<reference evidence="1" key="1">
    <citation type="submission" date="2022-09" db="EMBL/GenBank/DDBJ databases">
        <title>Comparative genomics and taxonomic characterization of three novel marine species of genus Reichenbachiella exhibiting antioxidant and polysaccharide degradation activities.</title>
        <authorList>
            <person name="Muhammad N."/>
            <person name="Lee Y.-J."/>
            <person name="Ko J."/>
            <person name="Kim S.-G."/>
        </authorList>
    </citation>
    <scope>NUCLEOTIDE SEQUENCE</scope>
    <source>
        <strain evidence="1">BKB1-1</strain>
    </source>
</reference>
<proteinExistence type="predicted"/>
<dbReference type="PROSITE" id="PS51257">
    <property type="entry name" value="PROKAR_LIPOPROTEIN"/>
    <property type="match status" value="1"/>
</dbReference>